<dbReference type="CDD" id="cd03255">
    <property type="entry name" value="ABC_MJ0796_LolCDE_FtsE"/>
    <property type="match status" value="1"/>
</dbReference>
<keyword evidence="1" id="KW-0813">Transport</keyword>
<dbReference type="GO" id="GO:0005886">
    <property type="term" value="C:plasma membrane"/>
    <property type="evidence" value="ECO:0007669"/>
    <property type="project" value="TreeGrafter"/>
</dbReference>
<keyword evidence="2" id="KW-0547">Nucleotide-binding</keyword>
<dbReference type="Pfam" id="PF00005">
    <property type="entry name" value="ABC_tran"/>
    <property type="match status" value="1"/>
</dbReference>
<organism evidence="5 6">
    <name type="scientific">Kribbella pittospori</name>
    <dbReference type="NCBI Taxonomy" id="722689"/>
    <lineage>
        <taxon>Bacteria</taxon>
        <taxon>Bacillati</taxon>
        <taxon>Actinomycetota</taxon>
        <taxon>Actinomycetes</taxon>
        <taxon>Propionibacteriales</taxon>
        <taxon>Kribbellaceae</taxon>
        <taxon>Kribbella</taxon>
    </lineage>
</organism>
<name>A0A4R0KSL2_9ACTN</name>
<gene>
    <name evidence="5" type="ORF">E0H73_15330</name>
</gene>
<sequence>MTPVLETRRLAKTYDTGGTQVLAVRGIDLTINSGEFVAIVGPSGCGKSTLLNLMAGLDRVTAGEVWLGDERIDQLSETALARMRRQKVGFVFQFFNLMPTLSAIENVELPLLLVGRHRKEARDAASRLLDDLGLENKYDAAPSQLSGGEQQRVALARALANTPDILLGDEPTGNLDSASSREVLALLRIARDRGQTLLLVTHDTRVAAAADRVITLRDGLVNDDTELQSARPVTLPFDAGGPV</sequence>
<dbReference type="Proteomes" id="UP000291144">
    <property type="component" value="Unassembled WGS sequence"/>
</dbReference>
<dbReference type="InterPro" id="IPR027417">
    <property type="entry name" value="P-loop_NTPase"/>
</dbReference>
<evidence type="ECO:0000256" key="2">
    <source>
        <dbReference type="ARBA" id="ARBA00022741"/>
    </source>
</evidence>
<dbReference type="InterPro" id="IPR017911">
    <property type="entry name" value="MacB-like_ATP-bd"/>
</dbReference>
<dbReference type="SMART" id="SM00382">
    <property type="entry name" value="AAA"/>
    <property type="match status" value="1"/>
</dbReference>
<dbReference type="SUPFAM" id="SSF52540">
    <property type="entry name" value="P-loop containing nucleoside triphosphate hydrolases"/>
    <property type="match status" value="1"/>
</dbReference>
<dbReference type="PROSITE" id="PS00211">
    <property type="entry name" value="ABC_TRANSPORTER_1"/>
    <property type="match status" value="1"/>
</dbReference>
<keyword evidence="3 5" id="KW-0067">ATP-binding</keyword>
<dbReference type="PANTHER" id="PTHR24220:SF86">
    <property type="entry name" value="ABC TRANSPORTER ABCH.1"/>
    <property type="match status" value="1"/>
</dbReference>
<evidence type="ECO:0000256" key="1">
    <source>
        <dbReference type="ARBA" id="ARBA00022448"/>
    </source>
</evidence>
<dbReference type="PANTHER" id="PTHR24220">
    <property type="entry name" value="IMPORT ATP-BINDING PROTEIN"/>
    <property type="match status" value="1"/>
</dbReference>
<dbReference type="GO" id="GO:0005524">
    <property type="term" value="F:ATP binding"/>
    <property type="evidence" value="ECO:0007669"/>
    <property type="project" value="UniProtKB-KW"/>
</dbReference>
<dbReference type="InterPro" id="IPR003439">
    <property type="entry name" value="ABC_transporter-like_ATP-bd"/>
</dbReference>
<dbReference type="InterPro" id="IPR017871">
    <property type="entry name" value="ABC_transporter-like_CS"/>
</dbReference>
<dbReference type="InterPro" id="IPR003593">
    <property type="entry name" value="AAA+_ATPase"/>
</dbReference>
<dbReference type="GO" id="GO:0022857">
    <property type="term" value="F:transmembrane transporter activity"/>
    <property type="evidence" value="ECO:0007669"/>
    <property type="project" value="TreeGrafter"/>
</dbReference>
<dbReference type="InterPro" id="IPR015854">
    <property type="entry name" value="ABC_transpr_LolD-like"/>
</dbReference>
<feature type="domain" description="ABC transporter" evidence="4">
    <location>
        <begin position="5"/>
        <end position="243"/>
    </location>
</feature>
<dbReference type="AlphaFoldDB" id="A0A4R0KSL2"/>
<dbReference type="RefSeq" id="WP_131355732.1">
    <property type="nucleotide sequence ID" value="NZ_SJKB01000004.1"/>
</dbReference>
<reference evidence="5 6" key="1">
    <citation type="submission" date="2019-02" db="EMBL/GenBank/DDBJ databases">
        <title>Kribbella capetownensis sp. nov. and Kribbella speibonae sp. nov., isolated from soil.</title>
        <authorList>
            <person name="Curtis S.M."/>
            <person name="Norton I."/>
            <person name="Everest G.J."/>
            <person name="Meyers P.R."/>
        </authorList>
    </citation>
    <scope>NUCLEOTIDE SEQUENCE [LARGE SCALE GENOMIC DNA]</scope>
    <source>
        <strain evidence="5 6">NRRL B-24813</strain>
    </source>
</reference>
<dbReference type="GO" id="GO:0098796">
    <property type="term" value="C:membrane protein complex"/>
    <property type="evidence" value="ECO:0007669"/>
    <property type="project" value="UniProtKB-ARBA"/>
</dbReference>
<dbReference type="EMBL" id="SJKB01000004">
    <property type="protein sequence ID" value="TCC62086.1"/>
    <property type="molecule type" value="Genomic_DNA"/>
</dbReference>
<accession>A0A4R0KSL2</accession>
<keyword evidence="6" id="KW-1185">Reference proteome</keyword>
<dbReference type="OrthoDB" id="3176024at2"/>
<dbReference type="GO" id="GO:0016887">
    <property type="term" value="F:ATP hydrolysis activity"/>
    <property type="evidence" value="ECO:0007669"/>
    <property type="project" value="InterPro"/>
</dbReference>
<evidence type="ECO:0000256" key="3">
    <source>
        <dbReference type="ARBA" id="ARBA00022840"/>
    </source>
</evidence>
<dbReference type="PROSITE" id="PS50893">
    <property type="entry name" value="ABC_TRANSPORTER_2"/>
    <property type="match status" value="1"/>
</dbReference>
<evidence type="ECO:0000313" key="5">
    <source>
        <dbReference type="EMBL" id="TCC62086.1"/>
    </source>
</evidence>
<dbReference type="Gene3D" id="3.40.50.300">
    <property type="entry name" value="P-loop containing nucleotide triphosphate hydrolases"/>
    <property type="match status" value="1"/>
</dbReference>
<evidence type="ECO:0000259" key="4">
    <source>
        <dbReference type="PROSITE" id="PS50893"/>
    </source>
</evidence>
<comment type="caution">
    <text evidence="5">The sequence shown here is derived from an EMBL/GenBank/DDBJ whole genome shotgun (WGS) entry which is preliminary data.</text>
</comment>
<proteinExistence type="predicted"/>
<evidence type="ECO:0000313" key="6">
    <source>
        <dbReference type="Proteomes" id="UP000291144"/>
    </source>
</evidence>
<dbReference type="FunFam" id="3.40.50.300:FF:000032">
    <property type="entry name" value="Export ABC transporter ATP-binding protein"/>
    <property type="match status" value="1"/>
</dbReference>
<protein>
    <submittedName>
        <fullName evidence="5">ABC transporter ATP-binding protein</fullName>
    </submittedName>
</protein>